<dbReference type="InterPro" id="IPR012334">
    <property type="entry name" value="Pectin_lyas_fold"/>
</dbReference>
<protein>
    <recommendedName>
        <fullName evidence="3">Right handed beta helix domain-containing protein</fullName>
    </recommendedName>
</protein>
<dbReference type="NCBIfam" id="NF041518">
    <property type="entry name" value="choice_anch_Q"/>
    <property type="match status" value="1"/>
</dbReference>
<accession>A0ABN6MY11</accession>
<dbReference type="SMART" id="SM00710">
    <property type="entry name" value="PbH1"/>
    <property type="match status" value="5"/>
</dbReference>
<organism evidence="1 2">
    <name type="scientific">Anaeromyxobacter oryzae</name>
    <dbReference type="NCBI Taxonomy" id="2918170"/>
    <lineage>
        <taxon>Bacteria</taxon>
        <taxon>Pseudomonadati</taxon>
        <taxon>Myxococcota</taxon>
        <taxon>Myxococcia</taxon>
        <taxon>Myxococcales</taxon>
        <taxon>Cystobacterineae</taxon>
        <taxon>Anaeromyxobacteraceae</taxon>
        <taxon>Anaeromyxobacter</taxon>
    </lineage>
</organism>
<name>A0ABN6MY11_9BACT</name>
<dbReference type="EMBL" id="AP025591">
    <property type="protein sequence ID" value="BDG04623.1"/>
    <property type="molecule type" value="Genomic_DNA"/>
</dbReference>
<dbReference type="InterPro" id="IPR006626">
    <property type="entry name" value="PbH1"/>
</dbReference>
<sequence>MIVRRSFAPIVAVVALLLACGGSGPGSEDVLGLMPPPGIVAQAALDVVWSIQEASGCGSITSAGVYTAPTAPATSACHIVARVANDTTASSVATVTIAAAQTPPPAPPPPAGTSGDAISRCASDPIRSTGTVYYVCSCDSGAQAGCAAGDDANPGTSPSAPKRTFSAAQAQFRGMNAGDTVALCKGGSWVNVASTSPHWVNSRCNATSTCDLRAYDPPGTSGRARPYVDITSTAMDFWNASGGTKGYRFQGISWHGRSGAYGFYTATRNLSDVMLCDNRFDGFNVAVGPMIDRLYVVSNQIVNSATQGFIGGSNYGRIENNTFDNNGTAVGHHSIYLGAGITDGGTNLTIRGNHSTRSSQSNGRCIGTHIVAHGQFQNLLIEGNTIEESGTSADPGCWGIGILRDSEVPSGSIPPEYFRNVTIRGNTIRNVGNALIALGQCESCVVENNLLMPGPTMGGTAVYGTPNNYAPQTGTNGSDADTTNLVVRNNTIYSTGGQASGISFERAGGGGHEIYNNAVYVVGGSCIPQTAGVTYNAFNTCTTAATSSWFVSAGSDFTPAAGSPLVNAGTTRGGATPTIDFLGTPRDSTPDIGAFERH</sequence>
<proteinExistence type="predicted"/>
<dbReference type="PROSITE" id="PS51257">
    <property type="entry name" value="PROKAR_LIPOPROTEIN"/>
    <property type="match status" value="1"/>
</dbReference>
<gene>
    <name evidence="1" type="ORF">AMOR_36190</name>
</gene>
<dbReference type="InterPro" id="IPR059226">
    <property type="entry name" value="Choice_anch_Q_dom"/>
</dbReference>
<evidence type="ECO:0000313" key="2">
    <source>
        <dbReference type="Proteomes" id="UP001162891"/>
    </source>
</evidence>
<dbReference type="InterPro" id="IPR011050">
    <property type="entry name" value="Pectin_lyase_fold/virulence"/>
</dbReference>
<dbReference type="Gene3D" id="2.160.20.10">
    <property type="entry name" value="Single-stranded right-handed beta-helix, Pectin lyase-like"/>
    <property type="match status" value="1"/>
</dbReference>
<dbReference type="SUPFAM" id="SSF51126">
    <property type="entry name" value="Pectin lyase-like"/>
    <property type="match status" value="1"/>
</dbReference>
<evidence type="ECO:0008006" key="3">
    <source>
        <dbReference type="Google" id="ProtNLM"/>
    </source>
</evidence>
<evidence type="ECO:0000313" key="1">
    <source>
        <dbReference type="EMBL" id="BDG04623.1"/>
    </source>
</evidence>
<dbReference type="RefSeq" id="WP_248353053.1">
    <property type="nucleotide sequence ID" value="NZ_AP025591.1"/>
</dbReference>
<dbReference type="Proteomes" id="UP001162891">
    <property type="component" value="Chromosome"/>
</dbReference>
<keyword evidence="2" id="KW-1185">Reference proteome</keyword>
<reference evidence="2" key="1">
    <citation type="journal article" date="2022" name="Int. J. Syst. Evol. Microbiol.">
        <title>Anaeromyxobacter oryzae sp. nov., Anaeromyxobacter diazotrophicus sp. nov. and Anaeromyxobacter paludicola sp. nov., isolated from paddy soils.</title>
        <authorList>
            <person name="Itoh H."/>
            <person name="Xu Z."/>
            <person name="Mise K."/>
            <person name="Masuda Y."/>
            <person name="Ushijima N."/>
            <person name="Hayakawa C."/>
            <person name="Shiratori Y."/>
            <person name="Senoo K."/>
        </authorList>
    </citation>
    <scope>NUCLEOTIDE SEQUENCE [LARGE SCALE GENOMIC DNA]</scope>
    <source>
        <strain evidence="2">Red232</strain>
    </source>
</reference>